<evidence type="ECO:0000313" key="3">
    <source>
        <dbReference type="EMBL" id="GGM74394.1"/>
    </source>
</evidence>
<dbReference type="InterPro" id="IPR047817">
    <property type="entry name" value="ABC2_TM_bact-type"/>
</dbReference>
<protein>
    <recommendedName>
        <fullName evidence="2">ABC transmembrane type-2 domain-containing protein</fullName>
    </recommendedName>
</protein>
<organism evidence="3 4">
    <name type="scientific">Longimycelium tulufanense</name>
    <dbReference type="NCBI Taxonomy" id="907463"/>
    <lineage>
        <taxon>Bacteria</taxon>
        <taxon>Bacillati</taxon>
        <taxon>Actinomycetota</taxon>
        <taxon>Actinomycetes</taxon>
        <taxon>Pseudonocardiales</taxon>
        <taxon>Pseudonocardiaceae</taxon>
        <taxon>Longimycelium</taxon>
    </lineage>
</organism>
<proteinExistence type="predicted"/>
<dbReference type="EMBL" id="BMMK01000032">
    <property type="protein sequence ID" value="GGM74394.1"/>
    <property type="molecule type" value="Genomic_DNA"/>
</dbReference>
<feature type="domain" description="ABC transmembrane type-2" evidence="2">
    <location>
        <begin position="1"/>
        <end position="62"/>
    </location>
</feature>
<comment type="caution">
    <text evidence="3">The sequence shown here is derived from an EMBL/GenBank/DDBJ whole genome shotgun (WGS) entry which is preliminary data.</text>
</comment>
<accession>A0A8J3CCK9</accession>
<dbReference type="PROSITE" id="PS51012">
    <property type="entry name" value="ABC_TM2"/>
    <property type="match status" value="1"/>
</dbReference>
<dbReference type="AlphaFoldDB" id="A0A8J3CCK9"/>
<keyword evidence="1" id="KW-0812">Transmembrane</keyword>
<gene>
    <name evidence="3" type="ORF">GCM10012275_51350</name>
</gene>
<keyword evidence="4" id="KW-1185">Reference proteome</keyword>
<feature type="transmembrane region" description="Helical" evidence="1">
    <location>
        <begin position="33"/>
        <end position="56"/>
    </location>
</feature>
<dbReference type="Proteomes" id="UP000637578">
    <property type="component" value="Unassembled WGS sequence"/>
</dbReference>
<name>A0A8J3CCK9_9PSEU</name>
<evidence type="ECO:0000256" key="1">
    <source>
        <dbReference type="SAM" id="Phobius"/>
    </source>
</evidence>
<keyword evidence="1" id="KW-0472">Membrane</keyword>
<reference evidence="3" key="2">
    <citation type="submission" date="2020-09" db="EMBL/GenBank/DDBJ databases">
        <authorList>
            <person name="Sun Q."/>
            <person name="Zhou Y."/>
        </authorList>
    </citation>
    <scope>NUCLEOTIDE SEQUENCE</scope>
    <source>
        <strain evidence="3">CGMCC 4.5737</strain>
    </source>
</reference>
<keyword evidence="1" id="KW-1133">Transmembrane helix</keyword>
<reference evidence="3" key="1">
    <citation type="journal article" date="2014" name="Int. J. Syst. Evol. Microbiol.">
        <title>Complete genome sequence of Corynebacterium casei LMG S-19264T (=DSM 44701T), isolated from a smear-ripened cheese.</title>
        <authorList>
            <consortium name="US DOE Joint Genome Institute (JGI-PGF)"/>
            <person name="Walter F."/>
            <person name="Albersmeier A."/>
            <person name="Kalinowski J."/>
            <person name="Ruckert C."/>
        </authorList>
    </citation>
    <scope>NUCLEOTIDE SEQUENCE</scope>
    <source>
        <strain evidence="3">CGMCC 4.5737</strain>
    </source>
</reference>
<evidence type="ECO:0000259" key="2">
    <source>
        <dbReference type="PROSITE" id="PS51012"/>
    </source>
</evidence>
<evidence type="ECO:0000313" key="4">
    <source>
        <dbReference type="Proteomes" id="UP000637578"/>
    </source>
</evidence>
<sequence length="64" mass="6953">MSFAPGWLRAVSRVNPLAYAVEDERALFRGDHVSWTVAGGSLVLAVTLLVAVLLGVRAYRRRAA</sequence>
<dbReference type="RefSeq" id="WP_189060988.1">
    <property type="nucleotide sequence ID" value="NZ_BMMK01000032.1"/>
</dbReference>